<dbReference type="EMBL" id="UOFH01000245">
    <property type="protein sequence ID" value="VAW63239.1"/>
    <property type="molecule type" value="Genomic_DNA"/>
</dbReference>
<accession>A0A3B0XMW4</accession>
<proteinExistence type="predicted"/>
<name>A0A3B0XMW4_9ZZZZ</name>
<gene>
    <name evidence="1" type="ORF">MNBD_GAMMA08-1563</name>
</gene>
<dbReference type="AlphaFoldDB" id="A0A3B0XMW4"/>
<protein>
    <submittedName>
        <fullName evidence="1">Uncharacterized protein</fullName>
    </submittedName>
</protein>
<evidence type="ECO:0000313" key="1">
    <source>
        <dbReference type="EMBL" id="VAW63239.1"/>
    </source>
</evidence>
<reference evidence="1" key="1">
    <citation type="submission" date="2018-06" db="EMBL/GenBank/DDBJ databases">
        <authorList>
            <person name="Zhirakovskaya E."/>
        </authorList>
    </citation>
    <scope>NUCLEOTIDE SEQUENCE</scope>
</reference>
<sequence>MNNFENASKVIHSKGMKIQKVKRPKESVIKILDLLMKINISPHTMNTLSKLKPI</sequence>
<organism evidence="1">
    <name type="scientific">hydrothermal vent metagenome</name>
    <dbReference type="NCBI Taxonomy" id="652676"/>
    <lineage>
        <taxon>unclassified sequences</taxon>
        <taxon>metagenomes</taxon>
        <taxon>ecological metagenomes</taxon>
    </lineage>
</organism>